<evidence type="ECO:0000313" key="9">
    <source>
        <dbReference type="EMBL" id="KAE9203330.1"/>
    </source>
</evidence>
<dbReference type="EMBL" id="QXFZ01001580">
    <property type="protein sequence ID" value="KAE9088121.1"/>
    <property type="molecule type" value="Genomic_DNA"/>
</dbReference>
<dbReference type="EMBL" id="QXGA01001481">
    <property type="protein sequence ID" value="KAE9117956.1"/>
    <property type="molecule type" value="Genomic_DNA"/>
</dbReference>
<proteinExistence type="predicted"/>
<sequence length="51" mass="5076">MPFTPKPCHGASSALSSARCATLPRVSAQPKPSSSGSARASAFSTDARGSP</sequence>
<evidence type="ECO:0000313" key="14">
    <source>
        <dbReference type="Proteomes" id="UP000440367"/>
    </source>
</evidence>
<dbReference type="Proteomes" id="UP000476176">
    <property type="component" value="Unassembled WGS sequence"/>
</dbReference>
<dbReference type="Proteomes" id="UP000441208">
    <property type="component" value="Unassembled WGS sequence"/>
</dbReference>
<evidence type="ECO:0000313" key="3">
    <source>
        <dbReference type="EMBL" id="KAE8989994.1"/>
    </source>
</evidence>
<reference evidence="11 12" key="1">
    <citation type="submission" date="2018-08" db="EMBL/GenBank/DDBJ databases">
        <title>Genomic investigation of the strawberry pathogen Phytophthora fragariae indicates pathogenicity is determined by transcriptional variation in three key races.</title>
        <authorList>
            <person name="Adams T.M."/>
            <person name="Armitage A.D."/>
            <person name="Sobczyk M.K."/>
            <person name="Bates H.J."/>
            <person name="Dunwell J.M."/>
            <person name="Nellist C.F."/>
            <person name="Harrison R.J."/>
        </authorList>
    </citation>
    <scope>NUCLEOTIDE SEQUENCE [LARGE SCALE GENOMIC DNA]</scope>
    <source>
        <strain evidence="10 13">A4</strain>
        <strain evidence="9 14">BC-1</strain>
        <strain evidence="8 18">BC-23</strain>
        <strain evidence="7 12">NOV-27</strain>
        <strain evidence="6 15">NOV-5</strain>
        <strain evidence="5 16">NOV-71</strain>
        <strain evidence="2 11">NOV-9</strain>
        <strain evidence="4 19">ONT-3</strain>
        <strain evidence="3 17">SCRP245</strain>
    </source>
</reference>
<evidence type="ECO:0000313" key="19">
    <source>
        <dbReference type="Proteomes" id="UP000488956"/>
    </source>
</evidence>
<accession>A0A6A4C9H3</accession>
<evidence type="ECO:0000313" key="16">
    <source>
        <dbReference type="Proteomes" id="UP000441208"/>
    </source>
</evidence>
<name>A0A6A4C9H3_9STRA</name>
<dbReference type="Proteomes" id="UP000488956">
    <property type="component" value="Unassembled WGS sequence"/>
</dbReference>
<protein>
    <submittedName>
        <fullName evidence="10">Uncharacterized protein</fullName>
    </submittedName>
</protein>
<dbReference type="Proteomes" id="UP000433483">
    <property type="component" value="Unassembled WGS sequence"/>
</dbReference>
<comment type="caution">
    <text evidence="10">The sequence shown here is derived from an EMBL/GenBank/DDBJ whole genome shotgun (WGS) entry which is preliminary data.</text>
</comment>
<dbReference type="Proteomes" id="UP000440367">
    <property type="component" value="Unassembled WGS sequence"/>
</dbReference>
<dbReference type="EMBL" id="QXFW01001491">
    <property type="protein sequence ID" value="KAE8989994.1"/>
    <property type="molecule type" value="Genomic_DNA"/>
</dbReference>
<evidence type="ECO:0000313" key="7">
    <source>
        <dbReference type="EMBL" id="KAE9188847.1"/>
    </source>
</evidence>
<gene>
    <name evidence="10" type="ORF">PF001_g22178</name>
    <name evidence="9" type="ORF">PF002_g20962</name>
    <name evidence="8" type="ORF">PF004_g21772</name>
    <name evidence="7" type="ORF">PF005_g19895</name>
    <name evidence="6" type="ORF">PF006_g18705</name>
    <name evidence="5" type="ORF">PF007_g20100</name>
    <name evidence="2" type="ORF">PF009_g33270</name>
    <name evidence="4" type="ORF">PF010_g22211</name>
    <name evidence="3" type="ORF">PF011_g18542</name>
</gene>
<dbReference type="Proteomes" id="UP000429523">
    <property type="component" value="Unassembled WGS sequence"/>
</dbReference>
<evidence type="ECO:0000313" key="4">
    <source>
        <dbReference type="EMBL" id="KAE9080906.1"/>
    </source>
</evidence>
<dbReference type="EMBL" id="QXFX01002086">
    <property type="protein sequence ID" value="KAE9080906.1"/>
    <property type="molecule type" value="Genomic_DNA"/>
</dbReference>
<evidence type="ECO:0000313" key="18">
    <source>
        <dbReference type="Proteomes" id="UP000476176"/>
    </source>
</evidence>
<evidence type="ECO:0000313" key="13">
    <source>
        <dbReference type="Proteomes" id="UP000437068"/>
    </source>
</evidence>
<feature type="compositionally biased region" description="Low complexity" evidence="1">
    <location>
        <begin position="33"/>
        <end position="44"/>
    </location>
</feature>
<keyword evidence="12" id="KW-1185">Reference proteome</keyword>
<evidence type="ECO:0000313" key="17">
    <source>
        <dbReference type="Proteomes" id="UP000460718"/>
    </source>
</evidence>
<evidence type="ECO:0000313" key="5">
    <source>
        <dbReference type="EMBL" id="KAE9088121.1"/>
    </source>
</evidence>
<dbReference type="EMBL" id="QXGC01002096">
    <property type="protein sequence ID" value="KAE9190887.1"/>
    <property type="molecule type" value="Genomic_DNA"/>
</dbReference>
<evidence type="ECO:0000313" key="15">
    <source>
        <dbReference type="Proteomes" id="UP000440732"/>
    </source>
</evidence>
<evidence type="ECO:0000313" key="6">
    <source>
        <dbReference type="EMBL" id="KAE9117956.1"/>
    </source>
</evidence>
<evidence type="ECO:0000313" key="8">
    <source>
        <dbReference type="EMBL" id="KAE9190887.1"/>
    </source>
</evidence>
<dbReference type="Proteomes" id="UP000440732">
    <property type="component" value="Unassembled WGS sequence"/>
</dbReference>
<evidence type="ECO:0000256" key="1">
    <source>
        <dbReference type="SAM" id="MobiDB-lite"/>
    </source>
</evidence>
<dbReference type="Proteomes" id="UP000437068">
    <property type="component" value="Unassembled WGS sequence"/>
</dbReference>
<dbReference type="AlphaFoldDB" id="A0A6A4C9H3"/>
<dbReference type="EMBL" id="QXGD01001571">
    <property type="protein sequence ID" value="KAE9203330.1"/>
    <property type="molecule type" value="Genomic_DNA"/>
</dbReference>
<evidence type="ECO:0000313" key="11">
    <source>
        <dbReference type="Proteomes" id="UP000429523"/>
    </source>
</evidence>
<feature type="region of interest" description="Disordered" evidence="1">
    <location>
        <begin position="23"/>
        <end position="51"/>
    </location>
</feature>
<organism evidence="10 13">
    <name type="scientific">Phytophthora fragariae</name>
    <dbReference type="NCBI Taxonomy" id="53985"/>
    <lineage>
        <taxon>Eukaryota</taxon>
        <taxon>Sar</taxon>
        <taxon>Stramenopiles</taxon>
        <taxon>Oomycota</taxon>
        <taxon>Peronosporomycetes</taxon>
        <taxon>Peronosporales</taxon>
        <taxon>Peronosporaceae</taxon>
        <taxon>Phytophthora</taxon>
    </lineage>
</organism>
<dbReference type="EMBL" id="QXGF01010500">
    <property type="protein sequence ID" value="KAE8916407.1"/>
    <property type="molecule type" value="Genomic_DNA"/>
</dbReference>
<evidence type="ECO:0000313" key="12">
    <source>
        <dbReference type="Proteomes" id="UP000433483"/>
    </source>
</evidence>
<dbReference type="Proteomes" id="UP000460718">
    <property type="component" value="Unassembled WGS sequence"/>
</dbReference>
<evidence type="ECO:0000313" key="10">
    <source>
        <dbReference type="EMBL" id="KAE9284853.1"/>
    </source>
</evidence>
<evidence type="ECO:0000313" key="2">
    <source>
        <dbReference type="EMBL" id="KAE8916407.1"/>
    </source>
</evidence>
<dbReference type="EMBL" id="QXGE01002108">
    <property type="protein sequence ID" value="KAE9284853.1"/>
    <property type="molecule type" value="Genomic_DNA"/>
</dbReference>
<dbReference type="EMBL" id="QXGB01001560">
    <property type="protein sequence ID" value="KAE9188847.1"/>
    <property type="molecule type" value="Genomic_DNA"/>
</dbReference>